<sequence length="163" mass="18431">MRKLLNGTICLLIALASAHHTFAQDDKKDQIKEAIAARSYVFKAQTVLPMGGRSRQLTTQYDVKVAEDSVLVDLPYFGRAYTAPLDPTKGGFRFKTKDFEYTVDNKRKGGWNIVIQPRDTDDARQLALMISEDGYGTLQVISNNRQPISFNGYVTAREPRKER</sequence>
<feature type="signal peptide" evidence="1">
    <location>
        <begin position="1"/>
        <end position="23"/>
    </location>
</feature>
<keyword evidence="3" id="KW-1185">Reference proteome</keyword>
<dbReference type="Pfam" id="PF14059">
    <property type="entry name" value="DUF4251"/>
    <property type="match status" value="1"/>
</dbReference>
<name>A0A562T8P9_CHIJA</name>
<feature type="chain" id="PRO_5022006615" evidence="1">
    <location>
        <begin position="24"/>
        <end position="163"/>
    </location>
</feature>
<dbReference type="AlphaFoldDB" id="A0A562T8P9"/>
<organism evidence="2 3">
    <name type="scientific">Chitinophaga japonensis</name>
    <name type="common">Flexibacter japonensis</name>
    <dbReference type="NCBI Taxonomy" id="104662"/>
    <lineage>
        <taxon>Bacteria</taxon>
        <taxon>Pseudomonadati</taxon>
        <taxon>Bacteroidota</taxon>
        <taxon>Chitinophagia</taxon>
        <taxon>Chitinophagales</taxon>
        <taxon>Chitinophagaceae</taxon>
        <taxon>Chitinophaga</taxon>
    </lineage>
</organism>
<keyword evidence="1" id="KW-0732">Signal</keyword>
<evidence type="ECO:0000313" key="2">
    <source>
        <dbReference type="EMBL" id="TWI89306.1"/>
    </source>
</evidence>
<evidence type="ECO:0000313" key="3">
    <source>
        <dbReference type="Proteomes" id="UP000316778"/>
    </source>
</evidence>
<accession>A0A562T8P9</accession>
<dbReference type="InterPro" id="IPR025347">
    <property type="entry name" value="DUF4251"/>
</dbReference>
<comment type="caution">
    <text evidence="2">The sequence shown here is derived from an EMBL/GenBank/DDBJ whole genome shotgun (WGS) entry which is preliminary data.</text>
</comment>
<protein>
    <submittedName>
        <fullName evidence="2">Uncharacterized protein DUF4251</fullName>
    </submittedName>
</protein>
<dbReference type="Proteomes" id="UP000316778">
    <property type="component" value="Unassembled WGS sequence"/>
</dbReference>
<evidence type="ECO:0000256" key="1">
    <source>
        <dbReference type="SAM" id="SignalP"/>
    </source>
</evidence>
<reference evidence="2 3" key="1">
    <citation type="journal article" date="2013" name="Stand. Genomic Sci.">
        <title>Genomic Encyclopedia of Type Strains, Phase I: The one thousand microbial genomes (KMG-I) project.</title>
        <authorList>
            <person name="Kyrpides N.C."/>
            <person name="Woyke T."/>
            <person name="Eisen J.A."/>
            <person name="Garrity G."/>
            <person name="Lilburn T.G."/>
            <person name="Beck B.J."/>
            <person name="Whitman W.B."/>
            <person name="Hugenholtz P."/>
            <person name="Klenk H.P."/>
        </authorList>
    </citation>
    <scope>NUCLEOTIDE SEQUENCE [LARGE SCALE GENOMIC DNA]</scope>
    <source>
        <strain evidence="2 3">DSM 13484</strain>
    </source>
</reference>
<dbReference type="RefSeq" id="WP_244620431.1">
    <property type="nucleotide sequence ID" value="NZ_BAAAFY010000001.1"/>
</dbReference>
<dbReference type="EMBL" id="VLLG01000003">
    <property type="protein sequence ID" value="TWI89306.1"/>
    <property type="molecule type" value="Genomic_DNA"/>
</dbReference>
<dbReference type="Gene3D" id="2.40.128.410">
    <property type="match status" value="1"/>
</dbReference>
<gene>
    <name evidence="2" type="ORF">LX66_3402</name>
</gene>
<proteinExistence type="predicted"/>